<protein>
    <submittedName>
        <fullName evidence="1">Uncharacterized protein</fullName>
    </submittedName>
</protein>
<sequence>MIRGEARAENEAQVTSLLWEFIRKDGLKGESIEEESVYLSFYLIWFSEDINEKFHFGTMDALKFIRK</sequence>
<reference evidence="1" key="1">
    <citation type="submission" date="2023-07" db="EMBL/GenBank/DDBJ databases">
        <title>draft genome sequence of fig (Ficus carica).</title>
        <authorList>
            <person name="Takahashi T."/>
            <person name="Nishimura K."/>
        </authorList>
    </citation>
    <scope>NUCLEOTIDE SEQUENCE</scope>
</reference>
<keyword evidence="2" id="KW-1185">Reference proteome</keyword>
<dbReference type="Proteomes" id="UP001187192">
    <property type="component" value="Unassembled WGS sequence"/>
</dbReference>
<evidence type="ECO:0000313" key="1">
    <source>
        <dbReference type="EMBL" id="GMN61565.1"/>
    </source>
</evidence>
<dbReference type="AlphaFoldDB" id="A0AA88J440"/>
<comment type="caution">
    <text evidence="1">The sequence shown here is derived from an EMBL/GenBank/DDBJ whole genome shotgun (WGS) entry which is preliminary data.</text>
</comment>
<name>A0AA88J440_FICCA</name>
<proteinExistence type="predicted"/>
<evidence type="ECO:0000313" key="2">
    <source>
        <dbReference type="Proteomes" id="UP001187192"/>
    </source>
</evidence>
<gene>
    <name evidence="1" type="ORF">TIFTF001_030646</name>
</gene>
<dbReference type="EMBL" id="BTGU01000113">
    <property type="protein sequence ID" value="GMN61565.1"/>
    <property type="molecule type" value="Genomic_DNA"/>
</dbReference>
<accession>A0AA88J440</accession>
<organism evidence="1 2">
    <name type="scientific">Ficus carica</name>
    <name type="common">Common fig</name>
    <dbReference type="NCBI Taxonomy" id="3494"/>
    <lineage>
        <taxon>Eukaryota</taxon>
        <taxon>Viridiplantae</taxon>
        <taxon>Streptophyta</taxon>
        <taxon>Embryophyta</taxon>
        <taxon>Tracheophyta</taxon>
        <taxon>Spermatophyta</taxon>
        <taxon>Magnoliopsida</taxon>
        <taxon>eudicotyledons</taxon>
        <taxon>Gunneridae</taxon>
        <taxon>Pentapetalae</taxon>
        <taxon>rosids</taxon>
        <taxon>fabids</taxon>
        <taxon>Rosales</taxon>
        <taxon>Moraceae</taxon>
        <taxon>Ficeae</taxon>
        <taxon>Ficus</taxon>
    </lineage>
</organism>